<dbReference type="EMBL" id="JALD01000064">
    <property type="protein sequence ID" value="EUD10043.1"/>
    <property type="molecule type" value="Genomic_DNA"/>
</dbReference>
<dbReference type="Pfam" id="PF01488">
    <property type="entry name" value="Shikimate_DH"/>
    <property type="match status" value="1"/>
</dbReference>
<evidence type="ECO:0000256" key="4">
    <source>
        <dbReference type="ARBA" id="ARBA00022857"/>
    </source>
</evidence>
<evidence type="ECO:0000313" key="12">
    <source>
        <dbReference type="EMBL" id="EUD10043.1"/>
    </source>
</evidence>
<dbReference type="InterPro" id="IPR006151">
    <property type="entry name" value="Shikm_DH/Glu-tRNA_Rdtase"/>
</dbReference>
<dbReference type="AlphaFoldDB" id="A0AAV3M2N5"/>
<feature type="binding site" evidence="8">
    <location>
        <position position="86"/>
    </location>
    <ligand>
        <name>shikimate</name>
        <dbReference type="ChEBI" id="CHEBI:36208"/>
    </ligand>
</feature>
<comment type="caution">
    <text evidence="12">The sequence shown here is derived from an EMBL/GenBank/DDBJ whole genome shotgun (WGS) entry which is preliminary data.</text>
</comment>
<feature type="binding site" evidence="8">
    <location>
        <position position="244"/>
    </location>
    <ligand>
        <name>shikimate</name>
        <dbReference type="ChEBI" id="CHEBI:36208"/>
    </ligand>
</feature>
<dbReference type="InterPro" id="IPR041121">
    <property type="entry name" value="SDH_C"/>
</dbReference>
<dbReference type="FunFam" id="3.40.50.10860:FF:000006">
    <property type="entry name" value="Shikimate dehydrogenase (NADP(+))"/>
    <property type="match status" value="1"/>
</dbReference>
<dbReference type="SUPFAM" id="SSF53223">
    <property type="entry name" value="Aminoacid dehydrogenase-like, N-terminal domain"/>
    <property type="match status" value="1"/>
</dbReference>
<name>A0AAV3M2N5_9GAMM</name>
<dbReference type="RefSeq" id="WP_036963161.1">
    <property type="nucleotide sequence ID" value="NZ_JALD01000064.1"/>
</dbReference>
<dbReference type="GO" id="GO:0050661">
    <property type="term" value="F:NADP binding"/>
    <property type="evidence" value="ECO:0007669"/>
    <property type="project" value="InterPro"/>
</dbReference>
<evidence type="ECO:0000256" key="2">
    <source>
        <dbReference type="ARBA" id="ARBA00012962"/>
    </source>
</evidence>
<gene>
    <name evidence="8 12" type="primary">aroE</name>
    <name evidence="12" type="ORF">HMPREF1563_2079</name>
</gene>
<sequence>MGMFAVFGNPIQHSKSPLIHQMFAKQTGIELEYQKILAPVEDFEMHLTDFFEKGGEGANITLPFKERAFKFVSELTDRAQICGAVNTIRKLDNHRLLGDNTDGVGLLLDLQRLGFVSPSCKILIIGAGGATRGALLPLLEYGCDITLTNRTFEKAESLAHQFSSLGKIQSKPMEQVISAEFDLIINGTSSGVTGDIPKISHNLFSAQVACYDMFYQRGLTPFLLFAKQNQVTKLADGLGMLVGQAAFAFKLWHGITPDIDPVLKALQKELES</sequence>
<keyword evidence="5 8" id="KW-0560">Oxidoreductase</keyword>
<comment type="function">
    <text evidence="8">Involved in the biosynthesis of the chorismate, which leads to the biosynthesis of aromatic amino acids. Catalyzes the reversible NADPH linked reduction of 3-dehydroshikimate (DHSA) to yield shikimate (SA).</text>
</comment>
<dbReference type="InterPro" id="IPR036291">
    <property type="entry name" value="NAD(P)-bd_dom_sf"/>
</dbReference>
<dbReference type="InterPro" id="IPR013708">
    <property type="entry name" value="Shikimate_DH-bd_N"/>
</dbReference>
<dbReference type="GO" id="GO:0019632">
    <property type="term" value="P:shikimate metabolic process"/>
    <property type="evidence" value="ECO:0007669"/>
    <property type="project" value="InterPro"/>
</dbReference>
<dbReference type="NCBIfam" id="NF001310">
    <property type="entry name" value="PRK00258.1-2"/>
    <property type="match status" value="1"/>
</dbReference>
<evidence type="ECO:0000256" key="7">
    <source>
        <dbReference type="ARBA" id="ARBA00049442"/>
    </source>
</evidence>
<dbReference type="GO" id="GO:0009073">
    <property type="term" value="P:aromatic amino acid family biosynthetic process"/>
    <property type="evidence" value="ECO:0007669"/>
    <property type="project" value="UniProtKB-KW"/>
</dbReference>
<proteinExistence type="inferred from homology"/>
<feature type="binding site" evidence="8">
    <location>
        <begin position="149"/>
        <end position="154"/>
    </location>
    <ligand>
        <name>NADP(+)</name>
        <dbReference type="ChEBI" id="CHEBI:58349"/>
    </ligand>
</feature>
<dbReference type="Gene3D" id="3.40.50.720">
    <property type="entry name" value="NAD(P)-binding Rossmann-like Domain"/>
    <property type="match status" value="1"/>
</dbReference>
<dbReference type="FunFam" id="3.40.50.720:FF:000104">
    <property type="entry name" value="Shikimate dehydrogenase (NADP(+))"/>
    <property type="match status" value="1"/>
</dbReference>
<dbReference type="GO" id="GO:0008652">
    <property type="term" value="P:amino acid biosynthetic process"/>
    <property type="evidence" value="ECO:0007669"/>
    <property type="project" value="UniProtKB-KW"/>
</dbReference>
<accession>A0AAV3M2N5</accession>
<feature type="binding site" evidence="8">
    <location>
        <begin position="126"/>
        <end position="130"/>
    </location>
    <ligand>
        <name>NADP(+)</name>
        <dbReference type="ChEBI" id="CHEBI:58349"/>
    </ligand>
</feature>
<evidence type="ECO:0000256" key="1">
    <source>
        <dbReference type="ARBA" id="ARBA00004871"/>
    </source>
</evidence>
<evidence type="ECO:0000256" key="8">
    <source>
        <dbReference type="HAMAP-Rule" id="MF_00222"/>
    </source>
</evidence>
<feature type="binding site" evidence="8">
    <location>
        <position position="77"/>
    </location>
    <ligand>
        <name>NADP(+)</name>
        <dbReference type="ChEBI" id="CHEBI:58349"/>
    </ligand>
</feature>
<evidence type="ECO:0000256" key="5">
    <source>
        <dbReference type="ARBA" id="ARBA00023002"/>
    </source>
</evidence>
<evidence type="ECO:0000259" key="11">
    <source>
        <dbReference type="Pfam" id="PF18317"/>
    </source>
</evidence>
<dbReference type="GO" id="GO:0005829">
    <property type="term" value="C:cytosol"/>
    <property type="evidence" value="ECO:0007669"/>
    <property type="project" value="TreeGrafter"/>
</dbReference>
<dbReference type="Pfam" id="PF18317">
    <property type="entry name" value="SDH_C"/>
    <property type="match status" value="1"/>
</dbReference>
<dbReference type="GO" id="GO:0009423">
    <property type="term" value="P:chorismate biosynthetic process"/>
    <property type="evidence" value="ECO:0007669"/>
    <property type="project" value="UniProtKB-UniRule"/>
</dbReference>
<comment type="subunit">
    <text evidence="8">Homodimer.</text>
</comment>
<feature type="binding site" evidence="8">
    <location>
        <begin position="14"/>
        <end position="16"/>
    </location>
    <ligand>
        <name>shikimate</name>
        <dbReference type="ChEBI" id="CHEBI:36208"/>
    </ligand>
</feature>
<dbReference type="Gene3D" id="3.40.50.10860">
    <property type="entry name" value="Leucine Dehydrogenase, chain A, domain 1"/>
    <property type="match status" value="1"/>
</dbReference>
<evidence type="ECO:0000313" key="13">
    <source>
        <dbReference type="Proteomes" id="UP000022311"/>
    </source>
</evidence>
<dbReference type="PANTHER" id="PTHR21089">
    <property type="entry name" value="SHIKIMATE DEHYDROGENASE"/>
    <property type="match status" value="1"/>
</dbReference>
<feature type="binding site" evidence="8">
    <location>
        <position position="61"/>
    </location>
    <ligand>
        <name>shikimate</name>
        <dbReference type="ChEBI" id="CHEBI:36208"/>
    </ligand>
</feature>
<protein>
    <recommendedName>
        <fullName evidence="2 8">Shikimate dehydrogenase (NADP(+))</fullName>
        <shortName evidence="8">SDH</shortName>
        <ecNumber evidence="2 8">1.1.1.25</ecNumber>
    </recommendedName>
</protein>
<dbReference type="CDD" id="cd01065">
    <property type="entry name" value="NAD_bind_Shikimate_DH"/>
    <property type="match status" value="1"/>
</dbReference>
<dbReference type="Pfam" id="PF08501">
    <property type="entry name" value="Shikimate_dh_N"/>
    <property type="match status" value="1"/>
</dbReference>
<reference evidence="12 13" key="1">
    <citation type="submission" date="2014-01" db="EMBL/GenBank/DDBJ databases">
        <authorList>
            <person name="Durkin A.S."/>
            <person name="McCorrison J."/>
            <person name="Torralba M."/>
            <person name="Gillis M."/>
            <person name="Haft D.H."/>
            <person name="Methe B."/>
            <person name="Sutton G."/>
            <person name="Nelson K.E."/>
        </authorList>
    </citation>
    <scope>NUCLEOTIDE SEQUENCE [LARGE SCALE GENOMIC DNA]</scope>
    <source>
        <strain evidence="12 13">205/92</strain>
    </source>
</reference>
<feature type="active site" description="Proton acceptor" evidence="8">
    <location>
        <position position="65"/>
    </location>
</feature>
<evidence type="ECO:0000259" key="9">
    <source>
        <dbReference type="Pfam" id="PF01488"/>
    </source>
</evidence>
<feature type="binding site" evidence="8">
    <location>
        <position position="237"/>
    </location>
    <ligand>
        <name>NADP(+)</name>
        <dbReference type="ChEBI" id="CHEBI:58349"/>
    </ligand>
</feature>
<dbReference type="Proteomes" id="UP000022311">
    <property type="component" value="Unassembled WGS sequence"/>
</dbReference>
<feature type="binding site" evidence="8">
    <location>
        <position position="102"/>
    </location>
    <ligand>
        <name>shikimate</name>
        <dbReference type="ChEBI" id="CHEBI:36208"/>
    </ligand>
</feature>
<evidence type="ECO:0000256" key="3">
    <source>
        <dbReference type="ARBA" id="ARBA00022605"/>
    </source>
</evidence>
<evidence type="ECO:0000259" key="10">
    <source>
        <dbReference type="Pfam" id="PF08501"/>
    </source>
</evidence>
<dbReference type="InterPro" id="IPR022893">
    <property type="entry name" value="Shikimate_DH_fam"/>
</dbReference>
<comment type="catalytic activity">
    <reaction evidence="7 8">
        <text>shikimate + NADP(+) = 3-dehydroshikimate + NADPH + H(+)</text>
        <dbReference type="Rhea" id="RHEA:17737"/>
        <dbReference type="ChEBI" id="CHEBI:15378"/>
        <dbReference type="ChEBI" id="CHEBI:16630"/>
        <dbReference type="ChEBI" id="CHEBI:36208"/>
        <dbReference type="ChEBI" id="CHEBI:57783"/>
        <dbReference type="ChEBI" id="CHEBI:58349"/>
        <dbReference type="EC" id="1.1.1.25"/>
    </reaction>
</comment>
<keyword evidence="6 8" id="KW-0057">Aromatic amino acid biosynthesis</keyword>
<comment type="similarity">
    <text evidence="8">Belongs to the shikimate dehydrogenase family.</text>
</comment>
<dbReference type="InterPro" id="IPR046346">
    <property type="entry name" value="Aminoacid_DH-like_N_sf"/>
</dbReference>
<comment type="pathway">
    <text evidence="1 8">Metabolic intermediate biosynthesis; chorismate biosynthesis; chorismate from D-erythrose 4-phosphate and phosphoenolpyruvate: step 4/7.</text>
</comment>
<dbReference type="HAMAP" id="MF_00222">
    <property type="entry name" value="Shikimate_DH_AroE"/>
    <property type="match status" value="1"/>
</dbReference>
<feature type="domain" description="Quinate/shikimate 5-dehydrogenase/glutamyl-tRNA reductase" evidence="9">
    <location>
        <begin position="119"/>
        <end position="190"/>
    </location>
</feature>
<dbReference type="PANTHER" id="PTHR21089:SF1">
    <property type="entry name" value="BIFUNCTIONAL 3-DEHYDROQUINATE DEHYDRATASE_SHIKIMATE DEHYDROGENASE, CHLOROPLASTIC"/>
    <property type="match status" value="1"/>
</dbReference>
<dbReference type="SUPFAM" id="SSF51735">
    <property type="entry name" value="NAD(P)-binding Rossmann-fold domains"/>
    <property type="match status" value="1"/>
</dbReference>
<feature type="binding site" evidence="8">
    <location>
        <position position="213"/>
    </location>
    <ligand>
        <name>NADP(+)</name>
        <dbReference type="ChEBI" id="CHEBI:58349"/>
    </ligand>
</feature>
<organism evidence="12 13">
    <name type="scientific">Providencia alcalifaciens 205/92</name>
    <dbReference type="NCBI Taxonomy" id="1256988"/>
    <lineage>
        <taxon>Bacteria</taxon>
        <taxon>Pseudomonadati</taxon>
        <taxon>Pseudomonadota</taxon>
        <taxon>Gammaproteobacteria</taxon>
        <taxon>Enterobacterales</taxon>
        <taxon>Morganellaceae</taxon>
        <taxon>Providencia</taxon>
    </lineage>
</organism>
<feature type="domain" description="SDH C-terminal" evidence="11">
    <location>
        <begin position="237"/>
        <end position="267"/>
    </location>
</feature>
<dbReference type="InterPro" id="IPR011342">
    <property type="entry name" value="Shikimate_DH"/>
</dbReference>
<evidence type="ECO:0000256" key="6">
    <source>
        <dbReference type="ARBA" id="ARBA00023141"/>
    </source>
</evidence>
<feature type="binding site" evidence="8">
    <location>
        <position position="215"/>
    </location>
    <ligand>
        <name>shikimate</name>
        <dbReference type="ChEBI" id="CHEBI:36208"/>
    </ligand>
</feature>
<dbReference type="GO" id="GO:0004764">
    <property type="term" value="F:shikimate 3-dehydrogenase (NADP+) activity"/>
    <property type="evidence" value="ECO:0007669"/>
    <property type="project" value="UniProtKB-UniRule"/>
</dbReference>
<feature type="domain" description="Shikimate dehydrogenase substrate binding N-terminal" evidence="10">
    <location>
        <begin position="6"/>
        <end position="88"/>
    </location>
</feature>
<dbReference type="NCBIfam" id="TIGR00507">
    <property type="entry name" value="aroE"/>
    <property type="match status" value="1"/>
</dbReference>
<keyword evidence="3 8" id="KW-0028">Amino-acid biosynthesis</keyword>
<dbReference type="EC" id="1.1.1.25" evidence="2 8"/>
<keyword evidence="4 8" id="KW-0521">NADP</keyword>